<accession>A0AC60QXB8</accession>
<protein>
    <submittedName>
        <fullName evidence="1">Uncharacterized protein</fullName>
    </submittedName>
</protein>
<proteinExistence type="predicted"/>
<dbReference type="EMBL" id="JABSTQ010003368">
    <property type="protein sequence ID" value="KAG0443473.1"/>
    <property type="molecule type" value="Genomic_DNA"/>
</dbReference>
<comment type="caution">
    <text evidence="1">The sequence shown here is derived from an EMBL/GenBank/DDBJ whole genome shotgun (WGS) entry which is preliminary data.</text>
</comment>
<evidence type="ECO:0000313" key="2">
    <source>
        <dbReference type="Proteomes" id="UP000805193"/>
    </source>
</evidence>
<keyword evidence="2" id="KW-1185">Reference proteome</keyword>
<sequence>MEPENNERIPWTEQETFALLRLWEDHLGDLRRTKRNAKVYGEIVETLRAMGFSRSAKEVKKKMQNLGNKSLSRKKTTGAGGKTWRFYWDLHRFLGSLPANDSSLMEESWVSWESKKRNIAPLLQWRCLRGANDREQSPEHELASEADSPPESVDPAGALPAEPLPSRSRPRPEAAERAAKPEKRQALQSSLLAQLLEEQRQLWYSHEKSRKRELDIREQQLKLQERAAEREDRLIDVLAQLVNK</sequence>
<reference evidence="1 2" key="1">
    <citation type="journal article" date="2020" name="Cell">
        <title>Large-Scale Comparative Analyses of Tick Genomes Elucidate Their Genetic Diversity and Vector Capacities.</title>
        <authorList>
            <consortium name="Tick Genome and Microbiome Consortium (TIGMIC)"/>
            <person name="Jia N."/>
            <person name="Wang J."/>
            <person name="Shi W."/>
            <person name="Du L."/>
            <person name="Sun Y."/>
            <person name="Zhan W."/>
            <person name="Jiang J.F."/>
            <person name="Wang Q."/>
            <person name="Zhang B."/>
            <person name="Ji P."/>
            <person name="Bell-Sakyi L."/>
            <person name="Cui X.M."/>
            <person name="Yuan T.T."/>
            <person name="Jiang B.G."/>
            <person name="Yang W.F."/>
            <person name="Lam T.T."/>
            <person name="Chang Q.C."/>
            <person name="Ding S.J."/>
            <person name="Wang X.J."/>
            <person name="Zhu J.G."/>
            <person name="Ruan X.D."/>
            <person name="Zhao L."/>
            <person name="Wei J.T."/>
            <person name="Ye R.Z."/>
            <person name="Que T.C."/>
            <person name="Du C.H."/>
            <person name="Zhou Y.H."/>
            <person name="Cheng J.X."/>
            <person name="Dai P.F."/>
            <person name="Guo W.B."/>
            <person name="Han X.H."/>
            <person name="Huang E.J."/>
            <person name="Li L.F."/>
            <person name="Wei W."/>
            <person name="Gao Y.C."/>
            <person name="Liu J.Z."/>
            <person name="Shao H.Z."/>
            <person name="Wang X."/>
            <person name="Wang C.C."/>
            <person name="Yang T.C."/>
            <person name="Huo Q.B."/>
            <person name="Li W."/>
            <person name="Chen H.Y."/>
            <person name="Chen S.E."/>
            <person name="Zhou L.G."/>
            <person name="Ni X.B."/>
            <person name="Tian J.H."/>
            <person name="Sheng Y."/>
            <person name="Liu T."/>
            <person name="Pan Y.S."/>
            <person name="Xia L.Y."/>
            <person name="Li J."/>
            <person name="Zhao F."/>
            <person name="Cao W.C."/>
        </authorList>
    </citation>
    <scope>NUCLEOTIDE SEQUENCE [LARGE SCALE GENOMIC DNA]</scope>
    <source>
        <strain evidence="1">Iper-2018</strain>
    </source>
</reference>
<dbReference type="Proteomes" id="UP000805193">
    <property type="component" value="Unassembled WGS sequence"/>
</dbReference>
<name>A0AC60QXB8_IXOPE</name>
<gene>
    <name evidence="1" type="ORF">HPB47_014878</name>
</gene>
<evidence type="ECO:0000313" key="1">
    <source>
        <dbReference type="EMBL" id="KAG0443473.1"/>
    </source>
</evidence>
<organism evidence="1 2">
    <name type="scientific">Ixodes persulcatus</name>
    <name type="common">Taiga tick</name>
    <dbReference type="NCBI Taxonomy" id="34615"/>
    <lineage>
        <taxon>Eukaryota</taxon>
        <taxon>Metazoa</taxon>
        <taxon>Ecdysozoa</taxon>
        <taxon>Arthropoda</taxon>
        <taxon>Chelicerata</taxon>
        <taxon>Arachnida</taxon>
        <taxon>Acari</taxon>
        <taxon>Parasitiformes</taxon>
        <taxon>Ixodida</taxon>
        <taxon>Ixodoidea</taxon>
        <taxon>Ixodidae</taxon>
        <taxon>Ixodinae</taxon>
        <taxon>Ixodes</taxon>
    </lineage>
</organism>